<dbReference type="FunCoup" id="F1ZAI4">
    <property type="interactions" value="73"/>
</dbReference>
<feature type="region of interest" description="Disordered" evidence="3">
    <location>
        <begin position="272"/>
        <end position="301"/>
    </location>
</feature>
<dbReference type="PANTHER" id="PTHR30035:SF3">
    <property type="entry name" value="INTERMEMBRANE PHOSPHOLIPID TRANSPORT SYSTEM LIPOPROTEIN MLAA"/>
    <property type="match status" value="1"/>
</dbReference>
<proteinExistence type="inferred from homology"/>
<comment type="similarity">
    <text evidence="1">Belongs to the MlaA family.</text>
</comment>
<feature type="signal peptide" evidence="4">
    <location>
        <begin position="1"/>
        <end position="21"/>
    </location>
</feature>
<comment type="caution">
    <text evidence="5">The sequence shown here is derived from an EMBL/GenBank/DDBJ whole genome shotgun (WGS) entry which is preliminary data.</text>
</comment>
<evidence type="ECO:0000256" key="4">
    <source>
        <dbReference type="SAM" id="SignalP"/>
    </source>
</evidence>
<dbReference type="OrthoDB" id="9785326at2"/>
<organism evidence="5 6">
    <name type="scientific">Novosphingobium nitrogenifigens DSM 19370</name>
    <dbReference type="NCBI Taxonomy" id="983920"/>
    <lineage>
        <taxon>Bacteria</taxon>
        <taxon>Pseudomonadati</taxon>
        <taxon>Pseudomonadota</taxon>
        <taxon>Alphaproteobacteria</taxon>
        <taxon>Sphingomonadales</taxon>
        <taxon>Sphingomonadaceae</taxon>
        <taxon>Novosphingobium</taxon>
    </lineage>
</organism>
<dbReference type="Pfam" id="PF04333">
    <property type="entry name" value="MlaA"/>
    <property type="match status" value="1"/>
</dbReference>
<dbReference type="HOGENOM" id="CLU_059326_2_1_5"/>
<protein>
    <submittedName>
        <fullName evidence="5">VacJ family lipoprotein</fullName>
    </submittedName>
</protein>
<keyword evidence="6" id="KW-1185">Reference proteome</keyword>
<evidence type="ECO:0000256" key="3">
    <source>
        <dbReference type="SAM" id="MobiDB-lite"/>
    </source>
</evidence>
<name>F1ZAI4_9SPHN</name>
<feature type="chain" id="PRO_5003277679" evidence="4">
    <location>
        <begin position="22"/>
        <end position="301"/>
    </location>
</feature>
<dbReference type="Proteomes" id="UP000004728">
    <property type="component" value="Unassembled WGS sequence"/>
</dbReference>
<dbReference type="InParanoid" id="F1ZAI4"/>
<feature type="region of interest" description="Disordered" evidence="3">
    <location>
        <begin position="29"/>
        <end position="75"/>
    </location>
</feature>
<dbReference type="PANTHER" id="PTHR30035">
    <property type="entry name" value="LIPOPROTEIN VACJ-RELATED"/>
    <property type="match status" value="1"/>
</dbReference>
<keyword evidence="2 4" id="KW-0732">Signal</keyword>
<evidence type="ECO:0000313" key="5">
    <source>
        <dbReference type="EMBL" id="EGD58409.1"/>
    </source>
</evidence>
<dbReference type="InterPro" id="IPR007428">
    <property type="entry name" value="MlaA"/>
</dbReference>
<evidence type="ECO:0000256" key="2">
    <source>
        <dbReference type="ARBA" id="ARBA00022729"/>
    </source>
</evidence>
<reference evidence="5 6" key="1">
    <citation type="journal article" date="2012" name="J. Bacteriol.">
        <title>Draft Genome Sequence of Novosphingobium nitrogenifigens Y88T.</title>
        <authorList>
            <person name="Strabala T.J."/>
            <person name="Macdonald L."/>
            <person name="Liu V."/>
            <person name="Smit A.M."/>
        </authorList>
    </citation>
    <scope>NUCLEOTIDE SEQUENCE [LARGE SCALE GENOMIC DNA]</scope>
    <source>
        <strain evidence="5 6">DSM 19370</strain>
    </source>
</reference>
<feature type="compositionally biased region" description="Low complexity" evidence="3">
    <location>
        <begin position="29"/>
        <end position="49"/>
    </location>
</feature>
<keyword evidence="5" id="KW-0449">Lipoprotein</keyword>
<evidence type="ECO:0000313" key="6">
    <source>
        <dbReference type="Proteomes" id="UP000004728"/>
    </source>
</evidence>
<dbReference type="STRING" id="983920.Y88_0464"/>
<dbReference type="GO" id="GO:0016020">
    <property type="term" value="C:membrane"/>
    <property type="evidence" value="ECO:0007669"/>
    <property type="project" value="InterPro"/>
</dbReference>
<accession>F1ZAI4</accession>
<feature type="compositionally biased region" description="Low complexity" evidence="3">
    <location>
        <begin position="292"/>
        <end position="301"/>
    </location>
</feature>
<evidence type="ECO:0000256" key="1">
    <source>
        <dbReference type="ARBA" id="ARBA00010634"/>
    </source>
</evidence>
<gene>
    <name evidence="5" type="ORF">Y88_0464</name>
</gene>
<dbReference type="AlphaFoldDB" id="F1ZAI4"/>
<dbReference type="EMBL" id="AEWJ01000041">
    <property type="protein sequence ID" value="EGD58409.1"/>
    <property type="molecule type" value="Genomic_DNA"/>
</dbReference>
<dbReference type="RefSeq" id="WP_008066835.1">
    <property type="nucleotide sequence ID" value="NZ_AQWK01000002.1"/>
</dbReference>
<sequence length="301" mass="32363">MLRSAALLALAIPVLPVVAHAEPVTASLATESASETPASATDAPAAETTDQSETTDNIVVRAHERSPGDPLEGANRKSYAAVQAVDRAVVGPVAKGYEHVLPRPIRRGIHNVLYNLREPVVFVNYLLQHKFGKAGETLARFTLNSTAGVGGLVDVAVAKPFRLPHRVNGFANTLGFYGVGAGPYMFLPIIGPTTVRDLIGTVGDRMFLPVAVGWPFTRPAYGVPVAVLGTIDDRIEMDDRLHRLRDLSANPYAATRERYLCQRRADIAALHRHGPTPFPAPDPSCMPPVTQPQPTTEPTHP</sequence>
<dbReference type="eggNOG" id="COG2853">
    <property type="taxonomic scope" value="Bacteria"/>
</dbReference>
<dbReference type="GO" id="GO:0120010">
    <property type="term" value="P:intermembrane phospholipid transfer"/>
    <property type="evidence" value="ECO:0007669"/>
    <property type="project" value="TreeGrafter"/>
</dbReference>
<dbReference type="PRINTS" id="PR01805">
    <property type="entry name" value="VACJLIPOPROT"/>
</dbReference>
<feature type="compositionally biased region" description="Pro residues" evidence="3">
    <location>
        <begin position="276"/>
        <end position="291"/>
    </location>
</feature>